<protein>
    <recommendedName>
        <fullName evidence="2">TonB-dependent receptor plug domain-containing protein</fullName>
    </recommendedName>
</protein>
<proteinExistence type="inferred from homology"/>
<keyword evidence="1" id="KW-0812">Transmembrane</keyword>
<evidence type="ECO:0000259" key="2">
    <source>
        <dbReference type="Pfam" id="PF07715"/>
    </source>
</evidence>
<keyword evidence="1" id="KW-0472">Membrane</keyword>
<dbReference type="GO" id="GO:0009279">
    <property type="term" value="C:cell outer membrane"/>
    <property type="evidence" value="ECO:0007669"/>
    <property type="project" value="UniProtKB-SubCell"/>
</dbReference>
<accession>A0A5C4SGQ5</accession>
<comment type="subcellular location">
    <subcellularLocation>
        <location evidence="1">Cell outer membrane</location>
        <topology evidence="1">Multi-pass membrane protein</topology>
    </subcellularLocation>
</comment>
<comment type="caution">
    <text evidence="3">The sequence shown here is derived from an EMBL/GenBank/DDBJ whole genome shotgun (WGS) entry which is preliminary data.</text>
</comment>
<dbReference type="InterPro" id="IPR039426">
    <property type="entry name" value="TonB-dep_rcpt-like"/>
</dbReference>
<organism evidence="3 4">
    <name type="scientific">Allotamlana fucoidanivorans</name>
    <dbReference type="NCBI Taxonomy" id="2583814"/>
    <lineage>
        <taxon>Bacteria</taxon>
        <taxon>Pseudomonadati</taxon>
        <taxon>Bacteroidota</taxon>
        <taxon>Flavobacteriia</taxon>
        <taxon>Flavobacteriales</taxon>
        <taxon>Flavobacteriaceae</taxon>
        <taxon>Allotamlana</taxon>
    </lineage>
</organism>
<dbReference type="SUPFAM" id="SSF56935">
    <property type="entry name" value="Porins"/>
    <property type="match status" value="1"/>
</dbReference>
<dbReference type="EMBL" id="VDCS01000013">
    <property type="protein sequence ID" value="TNJ42593.1"/>
    <property type="molecule type" value="Genomic_DNA"/>
</dbReference>
<keyword evidence="1" id="KW-1134">Transmembrane beta strand</keyword>
<evidence type="ECO:0000313" key="4">
    <source>
        <dbReference type="Proteomes" id="UP000308713"/>
    </source>
</evidence>
<keyword evidence="1" id="KW-0998">Cell outer membrane</keyword>
<comment type="similarity">
    <text evidence="1">Belongs to the TonB-dependent receptor family.</text>
</comment>
<evidence type="ECO:0000256" key="1">
    <source>
        <dbReference type="PROSITE-ProRule" id="PRU01360"/>
    </source>
</evidence>
<dbReference type="OrthoDB" id="679547at2"/>
<dbReference type="InterPro" id="IPR037066">
    <property type="entry name" value="Plug_dom_sf"/>
</dbReference>
<dbReference type="PROSITE" id="PS52016">
    <property type="entry name" value="TONB_DEPENDENT_REC_3"/>
    <property type="match status" value="1"/>
</dbReference>
<evidence type="ECO:0000313" key="3">
    <source>
        <dbReference type="EMBL" id="TNJ42593.1"/>
    </source>
</evidence>
<dbReference type="RefSeq" id="WP_139698377.1">
    <property type="nucleotide sequence ID" value="NZ_CP074074.1"/>
</dbReference>
<keyword evidence="1" id="KW-0813">Transport</keyword>
<dbReference type="AlphaFoldDB" id="A0A5C4SGQ5"/>
<dbReference type="Proteomes" id="UP000308713">
    <property type="component" value="Unassembled WGS sequence"/>
</dbReference>
<dbReference type="Gene3D" id="2.170.130.10">
    <property type="entry name" value="TonB-dependent receptor, plug domain"/>
    <property type="match status" value="1"/>
</dbReference>
<dbReference type="InterPro" id="IPR012910">
    <property type="entry name" value="Plug_dom"/>
</dbReference>
<dbReference type="Pfam" id="PF07715">
    <property type="entry name" value="Plug"/>
    <property type="match status" value="1"/>
</dbReference>
<reference evidence="3 4" key="1">
    <citation type="submission" date="2019-05" db="EMBL/GenBank/DDBJ databases">
        <title>Tamlana fucoidanivorans sp. nov., isolated from the surface of algae collected from Fujian province in China.</title>
        <authorList>
            <person name="Li J."/>
        </authorList>
    </citation>
    <scope>NUCLEOTIDE SEQUENCE [LARGE SCALE GENOMIC DNA]</scope>
    <source>
        <strain evidence="3 4">CW2-9</strain>
    </source>
</reference>
<feature type="domain" description="TonB-dependent receptor plug" evidence="2">
    <location>
        <begin position="631"/>
        <end position="715"/>
    </location>
</feature>
<name>A0A5C4SGQ5_9FLAO</name>
<keyword evidence="4" id="KW-1185">Reference proteome</keyword>
<gene>
    <name evidence="3" type="ORF">FGF67_13965</name>
</gene>
<dbReference type="Gene3D" id="2.60.40.1930">
    <property type="match status" value="1"/>
</dbReference>
<sequence length="823" mass="93572">MTKNLILGLLAFFLLSFSLQTRFRELVFEKLDNYTNQFPEKIYVQTDKPYYALGDDIWFTAYLVNGVTHTRSSKSRVIYVELINEQDSIVSKRRLYTNDVSVAGDFKIDKELKAGNYLLRAYTSYMRNNGSADFFLKELPIWNINKEQQATASLSTPVESNKPNAGLKTKPELSFYPEGGNLIEELFSKMAVKVKDPKGRNIAITGEIKDSNHNTVASFTTHDYGLGLITYTPAPNISYYASIYIDNQEVKYPLPQALPRGYQLSVSNFGHQIVIKVSSSSNMSLKNTFLVGHQRGELIYEKLETQDSKMYTVKLSTELLSDGVTNFTLFDSNSKPICERLVFIDNPNNDIAVNLKLSKANPKTRDKVKLAINLKNKDSLPIFGNLSMSITDIDAIGQSTKNGNIKTYLLLNSDLRGTIENPGYFFEKANDPRRRYTLDLVMLSHGWRRFKWTDLLYSNNAYKDTFSPEKGIFISGRTKELRGKKQQISAATRLTFMTKPPYQDKQQADSTGLFKYGPFVFSDSVPTLIEARVKDFKSDEDRKNRFVSIILEDALNSSPRVSRNDLFKPFLKDTSRITNFMHQARKMAALDSIFLREATRLDEVVITARRQDEKEKRNLELNERTNYGYPSNRIDMAEMENLRNLSILDLLNMLPGVTAYNDSISIRRQGSPKIVVDGIPAEMADILYMTGNDVDFIDVLKGADAVTFSNAGNGVIAVYTRTGNFSQNIHIKRKPGIIDFTAKGFYSAREFYAPDHINGFDEATRQDIRTTLHWEPKIVLNTNRPQGNISFFTSDLKSNYAIRIEGLSENGQPFSHLSYLKVH</sequence>